<feature type="region of interest" description="Disordered" evidence="1">
    <location>
        <begin position="214"/>
        <end position="374"/>
    </location>
</feature>
<dbReference type="PANTHER" id="PTHR33026">
    <property type="entry name" value="OS06G0360600 PROTEIN"/>
    <property type="match status" value="1"/>
</dbReference>
<accession>A0AAD8VZM3</accession>
<feature type="compositionally biased region" description="Basic and acidic residues" evidence="1">
    <location>
        <begin position="231"/>
        <end position="245"/>
    </location>
</feature>
<sequence length="637" mass="70819">MAAADLGTAEWERSKITNQDINLLKKLGISKKPKAVCFPSEESYPTPPMGYRVSFVDHLIRGLSAPIHPFLRGLLFVYGLQLHHLTPNSILHISIFITLCEAFLGVQPNWALWKRIFFCRRNGSPNVAYNIGGVVISVRSTVNYFDIKLPDSVQGWRKKWLYIREENHGCAEDNIPPFDGAEKILRRRSWDAEATEEEKASTEALMTRIHELQNTRGKELSDAPSFVNEPADSRKSAGSDEKEAASEATASAQSPPPAVSPKNKRKRNDVEDSGTSKPEEAVPSRQKAAYDPYLETLISSDDEEEEPAPDVAARTSTSHTLVASETPVEGENSPPQQNVGAATPPSSPLVPSPKRARIETIPEPTLQLSSSSNPLLDDPMMKELFRIGAQFIGYRDYASKTEEKLAEVNERANTLAQKLEQSEEARKKAESDAVQARREADKAKADAAGVEDLRKRLHDAETSLSEHITAQSAREEAILKRLRTQNRRFIKPLKNLSLKIPTMILFLTPFCSLNFMGTEAREGIDQAKAGLSRLFPYFFPKKEEPATFLALAKCFNPPEDLGLKMRQENLKVAVESTVALVADSQQTIDWAKVGDTEQIEQTKWRSLIKAAKPNSKKILSYFGIKPSSTPSSSKPEV</sequence>
<dbReference type="Pfam" id="PF04195">
    <property type="entry name" value="Transposase_28"/>
    <property type="match status" value="1"/>
</dbReference>
<dbReference type="EMBL" id="JAUUTY010000005">
    <property type="protein sequence ID" value="KAK1627046.1"/>
    <property type="molecule type" value="Genomic_DNA"/>
</dbReference>
<reference evidence="3" key="1">
    <citation type="submission" date="2023-07" db="EMBL/GenBank/DDBJ databases">
        <title>A chromosome-level genome assembly of Lolium multiflorum.</title>
        <authorList>
            <person name="Chen Y."/>
            <person name="Copetti D."/>
            <person name="Kolliker R."/>
            <person name="Studer B."/>
        </authorList>
    </citation>
    <scope>NUCLEOTIDE SEQUENCE</scope>
    <source>
        <strain evidence="3">02402/16</strain>
        <tissue evidence="3">Leaf</tissue>
    </source>
</reference>
<evidence type="ECO:0000313" key="3">
    <source>
        <dbReference type="EMBL" id="KAK1627046.1"/>
    </source>
</evidence>
<name>A0AAD8VZM3_LOLMU</name>
<dbReference type="InterPro" id="IPR007321">
    <property type="entry name" value="Transposase_28"/>
</dbReference>
<dbReference type="PANTHER" id="PTHR33026:SF7">
    <property type="entry name" value="OS03G0100275 PROTEIN"/>
    <property type="match status" value="1"/>
</dbReference>
<protein>
    <recommendedName>
        <fullName evidence="2">Transposase (putative) gypsy type domain-containing protein</fullName>
    </recommendedName>
</protein>
<feature type="compositionally biased region" description="Basic and acidic residues" evidence="1">
    <location>
        <begin position="420"/>
        <end position="448"/>
    </location>
</feature>
<dbReference type="AlphaFoldDB" id="A0AAD8VZM3"/>
<proteinExistence type="predicted"/>
<dbReference type="Proteomes" id="UP001231189">
    <property type="component" value="Unassembled WGS sequence"/>
</dbReference>
<gene>
    <name evidence="3" type="ORF">QYE76_001361</name>
</gene>
<feature type="compositionally biased region" description="Polar residues" evidence="1">
    <location>
        <begin position="314"/>
        <end position="323"/>
    </location>
</feature>
<feature type="region of interest" description="Disordered" evidence="1">
    <location>
        <begin position="419"/>
        <end position="448"/>
    </location>
</feature>
<feature type="domain" description="Transposase (putative) gypsy type" evidence="2">
    <location>
        <begin position="54"/>
        <end position="119"/>
    </location>
</feature>
<evidence type="ECO:0000256" key="1">
    <source>
        <dbReference type="SAM" id="MobiDB-lite"/>
    </source>
</evidence>
<organism evidence="3 4">
    <name type="scientific">Lolium multiflorum</name>
    <name type="common">Italian ryegrass</name>
    <name type="synonym">Lolium perenne subsp. multiflorum</name>
    <dbReference type="NCBI Taxonomy" id="4521"/>
    <lineage>
        <taxon>Eukaryota</taxon>
        <taxon>Viridiplantae</taxon>
        <taxon>Streptophyta</taxon>
        <taxon>Embryophyta</taxon>
        <taxon>Tracheophyta</taxon>
        <taxon>Spermatophyta</taxon>
        <taxon>Magnoliopsida</taxon>
        <taxon>Liliopsida</taxon>
        <taxon>Poales</taxon>
        <taxon>Poaceae</taxon>
        <taxon>BOP clade</taxon>
        <taxon>Pooideae</taxon>
        <taxon>Poodae</taxon>
        <taxon>Poeae</taxon>
        <taxon>Poeae Chloroplast Group 2 (Poeae type)</taxon>
        <taxon>Loliodinae</taxon>
        <taxon>Loliinae</taxon>
        <taxon>Lolium</taxon>
    </lineage>
</organism>
<keyword evidence="4" id="KW-1185">Reference proteome</keyword>
<comment type="caution">
    <text evidence="3">The sequence shown here is derived from an EMBL/GenBank/DDBJ whole genome shotgun (WGS) entry which is preliminary data.</text>
</comment>
<evidence type="ECO:0000259" key="2">
    <source>
        <dbReference type="Pfam" id="PF04195"/>
    </source>
</evidence>
<evidence type="ECO:0000313" key="4">
    <source>
        <dbReference type="Proteomes" id="UP001231189"/>
    </source>
</evidence>